<dbReference type="GO" id="GO:0005840">
    <property type="term" value="C:ribosome"/>
    <property type="evidence" value="ECO:0007669"/>
    <property type="project" value="UniProtKB-KW"/>
</dbReference>
<dbReference type="Pfam" id="PF00453">
    <property type="entry name" value="Ribosomal_L20"/>
    <property type="match status" value="1"/>
</dbReference>
<dbReference type="GO" id="GO:0000027">
    <property type="term" value="P:ribosomal large subunit assembly"/>
    <property type="evidence" value="ECO:0007669"/>
    <property type="project" value="UniProtKB-UniRule"/>
</dbReference>
<dbReference type="NCBIfam" id="TIGR01032">
    <property type="entry name" value="rplT_bact"/>
    <property type="match status" value="1"/>
</dbReference>
<comment type="subcellular location">
    <subcellularLocation>
        <location evidence="7">Plastid</location>
        <location evidence="7">Chloroplast</location>
    </subcellularLocation>
</comment>
<dbReference type="InterPro" id="IPR049946">
    <property type="entry name" value="RIBOSOMAL_L20_CS"/>
</dbReference>
<dbReference type="GO" id="GO:0009507">
    <property type="term" value="C:chloroplast"/>
    <property type="evidence" value="ECO:0007669"/>
    <property type="project" value="UniProtKB-SubCell"/>
</dbReference>
<proteinExistence type="inferred from homology"/>
<evidence type="ECO:0000256" key="6">
    <source>
        <dbReference type="ARBA" id="ARBA00035295"/>
    </source>
</evidence>
<keyword evidence="3 7" id="KW-0694">RNA-binding</keyword>
<dbReference type="GeneID" id="22160156"/>
<dbReference type="Gene3D" id="6.10.160.10">
    <property type="match status" value="1"/>
</dbReference>
<dbReference type="PRINTS" id="PR00062">
    <property type="entry name" value="RIBOSOMALL20"/>
</dbReference>
<dbReference type="GO" id="GO:0003735">
    <property type="term" value="F:structural constituent of ribosome"/>
    <property type="evidence" value="ECO:0007669"/>
    <property type="project" value="InterPro"/>
</dbReference>
<dbReference type="EMBL" id="KM462878">
    <property type="protein sequence ID" value="AIT94868.1"/>
    <property type="molecule type" value="Genomic_DNA"/>
</dbReference>
<dbReference type="Gene3D" id="1.10.1900.20">
    <property type="entry name" value="Ribosomal protein L20"/>
    <property type="match status" value="1"/>
</dbReference>
<gene>
    <name evidence="7 9" type="primary">rpl20</name>
</gene>
<dbReference type="PROSITE" id="PS00937">
    <property type="entry name" value="RIBOSOMAL_L20"/>
    <property type="match status" value="1"/>
</dbReference>
<evidence type="ECO:0000256" key="7">
    <source>
        <dbReference type="HAMAP-Rule" id="MF_00382"/>
    </source>
</evidence>
<dbReference type="CDD" id="cd07026">
    <property type="entry name" value="Ribosomal_L20"/>
    <property type="match status" value="1"/>
</dbReference>
<comment type="similarity">
    <text evidence="1 7 8">Belongs to the bacterial ribosomal protein bL20 family.</text>
</comment>
<evidence type="ECO:0000256" key="2">
    <source>
        <dbReference type="ARBA" id="ARBA00022730"/>
    </source>
</evidence>
<keyword evidence="2 7" id="KW-0699">rRNA-binding</keyword>
<dbReference type="HAMAP" id="MF_00382">
    <property type="entry name" value="Ribosomal_bL20"/>
    <property type="match status" value="1"/>
</dbReference>
<protein>
    <recommendedName>
        <fullName evidence="6 7">Large ribosomal subunit protein bL20c</fullName>
    </recommendedName>
</protein>
<dbReference type="GO" id="GO:0019843">
    <property type="term" value="F:rRNA binding"/>
    <property type="evidence" value="ECO:0007669"/>
    <property type="project" value="UniProtKB-UniRule"/>
</dbReference>
<dbReference type="GO" id="GO:0006412">
    <property type="term" value="P:translation"/>
    <property type="evidence" value="ECO:0007669"/>
    <property type="project" value="InterPro"/>
</dbReference>
<evidence type="ECO:0000256" key="3">
    <source>
        <dbReference type="ARBA" id="ARBA00022884"/>
    </source>
</evidence>
<dbReference type="InterPro" id="IPR005813">
    <property type="entry name" value="Ribosomal_bL20"/>
</dbReference>
<keyword evidence="4 7" id="KW-0689">Ribosomal protein</keyword>
<keyword evidence="9" id="KW-0934">Plastid</keyword>
<dbReference type="InterPro" id="IPR035566">
    <property type="entry name" value="Ribosomal_protein_bL20_C"/>
</dbReference>
<organism evidence="9">
    <name type="scientific">Choricystis parasitica</name>
    <dbReference type="NCBI Taxonomy" id="41300"/>
    <lineage>
        <taxon>Eukaryota</taxon>
        <taxon>Viridiplantae</taxon>
        <taxon>Chlorophyta</taxon>
        <taxon>core chlorophytes</taxon>
        <taxon>Trebouxiophyceae</taxon>
        <taxon>Trebouxiophyceae incertae sedis</taxon>
        <taxon>Choricystis clade</taxon>
        <taxon>Choricystis</taxon>
    </lineage>
</organism>
<dbReference type="GO" id="GO:1990904">
    <property type="term" value="C:ribonucleoprotein complex"/>
    <property type="evidence" value="ECO:0007669"/>
    <property type="project" value="UniProtKB-KW"/>
</dbReference>
<accession>A0A097KNV3</accession>
<comment type="function">
    <text evidence="7">Binds directly to 23S ribosomal RNA and is necessary for the in vitro assembly process of the 50S ribosomal subunit. It is not involved in the protein synthesizing functions of that subunit.</text>
</comment>
<name>A0A097KNV3_9CHLO</name>
<reference evidence="9" key="1">
    <citation type="journal article" date="2014" name="BMC Evol. Biol.">
        <title>Chloroplast phylogenomic analysis resolves deep-level relationships within the green algal class Trebouxiophyceae.</title>
        <authorList>
            <person name="Lemieux C."/>
            <person name="Otis C."/>
            <person name="Turmel M."/>
        </authorList>
    </citation>
    <scope>NUCLEOTIDE SEQUENCE</scope>
</reference>
<dbReference type="RefSeq" id="YP_009106070.1">
    <property type="nucleotide sequence ID" value="NC_025539.1"/>
</dbReference>
<evidence type="ECO:0000256" key="1">
    <source>
        <dbReference type="ARBA" id="ARBA00007698"/>
    </source>
</evidence>
<keyword evidence="5 7" id="KW-0687">Ribonucleoprotein</keyword>
<evidence type="ECO:0000256" key="4">
    <source>
        <dbReference type="ARBA" id="ARBA00022980"/>
    </source>
</evidence>
<sequence length="157" mass="18167">MLAVCGQLSKIGTPFLRFEKGVSQFASRGFFYFNRTYFFMTRVKRGNVARKRRKKILKLTEGFRGASSTLFRTANQHALKALTNASRDRQHRKREFRSLWITRINGAVRTYGLNYNEFIAGLKKANIVLDRKVLAQVALRDQALLEQLIDQARLHVS</sequence>
<dbReference type="AlphaFoldDB" id="A0A097KNV3"/>
<geneLocation type="chloroplast" evidence="9"/>
<evidence type="ECO:0000256" key="8">
    <source>
        <dbReference type="RuleBase" id="RU000561"/>
    </source>
</evidence>
<keyword evidence="9" id="KW-0150">Chloroplast</keyword>
<evidence type="ECO:0000313" key="9">
    <source>
        <dbReference type="EMBL" id="AIT94868.1"/>
    </source>
</evidence>
<dbReference type="FunFam" id="1.10.1900.20:FF:000001">
    <property type="entry name" value="50S ribosomal protein L20"/>
    <property type="match status" value="1"/>
</dbReference>
<dbReference type="SUPFAM" id="SSF74731">
    <property type="entry name" value="Ribosomal protein L20"/>
    <property type="match status" value="1"/>
</dbReference>
<dbReference type="PANTHER" id="PTHR10986">
    <property type="entry name" value="39S RIBOSOMAL PROTEIN L20"/>
    <property type="match status" value="1"/>
</dbReference>
<evidence type="ECO:0000256" key="5">
    <source>
        <dbReference type="ARBA" id="ARBA00023274"/>
    </source>
</evidence>